<protein>
    <submittedName>
        <fullName evidence="1">CBS domain containing protein</fullName>
    </submittedName>
</protein>
<organism evidence="1 2">
    <name type="scientific">Levilactobacillus brevis</name>
    <name type="common">Lactobacillus brevis</name>
    <dbReference type="NCBI Taxonomy" id="1580"/>
    <lineage>
        <taxon>Bacteria</taxon>
        <taxon>Bacillati</taxon>
        <taxon>Bacillota</taxon>
        <taxon>Bacilli</taxon>
        <taxon>Lactobacillales</taxon>
        <taxon>Lactobacillaceae</taxon>
        <taxon>Levilactobacillus</taxon>
    </lineage>
</organism>
<dbReference type="SUPFAM" id="SSF54631">
    <property type="entry name" value="CBS-domain pair"/>
    <property type="match status" value="1"/>
</dbReference>
<dbReference type="InterPro" id="IPR046342">
    <property type="entry name" value="CBS_dom_sf"/>
</dbReference>
<dbReference type="CDD" id="cd04643">
    <property type="entry name" value="CBS_pair_bac"/>
    <property type="match status" value="1"/>
</dbReference>
<dbReference type="Gene3D" id="3.10.580.10">
    <property type="entry name" value="CBS-domain"/>
    <property type="match status" value="1"/>
</dbReference>
<dbReference type="NCBIfam" id="NF041630">
    <property type="entry name" value="CBS_CbpB"/>
    <property type="match status" value="1"/>
</dbReference>
<reference evidence="1 2" key="1">
    <citation type="submission" date="2018-07" db="EMBL/GenBank/DDBJ databases">
        <authorList>
            <person name="Feyereisen M."/>
        </authorList>
    </citation>
    <scope>NUCLEOTIDE SEQUENCE [LARGE SCALE GENOMIC DNA]</scope>
    <source>
        <strain evidence="1 2">UCCLBBS449</strain>
    </source>
</reference>
<dbReference type="GeneID" id="56992640"/>
<gene>
    <name evidence="1" type="ORF">UCCLBBS449_0916</name>
</gene>
<evidence type="ECO:0000313" key="2">
    <source>
        <dbReference type="Proteomes" id="UP000307074"/>
    </source>
</evidence>
<dbReference type="EMBL" id="CP031198">
    <property type="protein sequence ID" value="QCZ52879.1"/>
    <property type="molecule type" value="Genomic_DNA"/>
</dbReference>
<dbReference type="RefSeq" id="WP_021742898.1">
    <property type="nucleotide sequence ID" value="NZ_CBCRTO010000007.1"/>
</dbReference>
<name>A0A0D0GTX0_LEVBR</name>
<proteinExistence type="predicted"/>
<sequence length="163" mass="18319">MIDPAVEQMLRKDPKSYVIPAEVVANVTATNTLEHALMVLSKVGYTRIPVLDADDHLQGLLPLAAITDQLLKVPGAAVEQLSNYTVADAMRPVEHWVDDPARLETILSYLVDEPFIPLIDEQQVFQGIITRREILKRVNYLAHNLDENYEVTPRVPVIGRDIK</sequence>
<dbReference type="Pfam" id="PF00571">
    <property type="entry name" value="CBS"/>
    <property type="match status" value="1"/>
</dbReference>
<dbReference type="Proteomes" id="UP000307074">
    <property type="component" value="Chromosome"/>
</dbReference>
<evidence type="ECO:0000313" key="1">
    <source>
        <dbReference type="EMBL" id="QCZ52879.1"/>
    </source>
</evidence>
<dbReference type="InterPro" id="IPR048125">
    <property type="entry name" value="CBS_CbpB"/>
</dbReference>
<accession>A0A0D0GTX0</accession>
<dbReference type="InterPro" id="IPR000644">
    <property type="entry name" value="CBS_dom"/>
</dbReference>
<dbReference type="AlphaFoldDB" id="A0A0D0GTX0"/>